<dbReference type="Proteomes" id="UP000295165">
    <property type="component" value="Unassembled WGS sequence"/>
</dbReference>
<keyword evidence="1" id="KW-0812">Transmembrane</keyword>
<keyword evidence="1" id="KW-0472">Membrane</keyword>
<organism evidence="2 3">
    <name type="scientific">Mycobacteroides franklinii</name>
    <dbReference type="NCBI Taxonomy" id="948102"/>
    <lineage>
        <taxon>Bacteria</taxon>
        <taxon>Bacillati</taxon>
        <taxon>Actinomycetota</taxon>
        <taxon>Actinomycetes</taxon>
        <taxon>Mycobacteriales</taxon>
        <taxon>Mycobacteriaceae</taxon>
        <taxon>Mycobacteroides</taxon>
    </lineage>
</organism>
<evidence type="ECO:0000313" key="2">
    <source>
        <dbReference type="EMBL" id="TDZ50210.1"/>
    </source>
</evidence>
<dbReference type="AlphaFoldDB" id="A0A4R8R4S9"/>
<feature type="transmembrane region" description="Helical" evidence="1">
    <location>
        <begin position="35"/>
        <end position="54"/>
    </location>
</feature>
<evidence type="ECO:0000313" key="3">
    <source>
        <dbReference type="Proteomes" id="UP000295165"/>
    </source>
</evidence>
<comment type="caution">
    <text evidence="2">The sequence shown here is derived from an EMBL/GenBank/DDBJ whole genome shotgun (WGS) entry which is preliminary data.</text>
</comment>
<proteinExistence type="predicted"/>
<keyword evidence="3" id="KW-1185">Reference proteome</keyword>
<name>A0A4R8R4S9_9MYCO</name>
<protein>
    <submittedName>
        <fullName evidence="2">Uncharacterized protein</fullName>
    </submittedName>
</protein>
<gene>
    <name evidence="2" type="ORF">CCUG63697_01712</name>
</gene>
<dbReference type="EMBL" id="PECC01000027">
    <property type="protein sequence ID" value="TDZ50210.1"/>
    <property type="molecule type" value="Genomic_DNA"/>
</dbReference>
<sequence>MDRAATIKALRIAAFLGGVAFLIYLVAFHDKNSSWAIIWVSVALVGLVIAATVLDESRRPTRKKVVIWVLCALLGLIALSAARMLYMERPVTVPRSETAETDFSVIPGQFPSSSALINPDFPQKTCVSLYGSQAEAKVERAGCGSTDNNFIVVQQVQKPAECVGDVDQKYYSNTARGGEWALCLDYYWVQSSCLSMNGFDVKRVLCNDASRSKKEKPVRLIKDSTSISNCPSGGYEHPVRRFTVCTETQQ</sequence>
<accession>A0A4R8R4S9</accession>
<reference evidence="2 3" key="1">
    <citation type="journal article" date="2019" name="Sci. Rep.">
        <title>Extended insight into the Mycobacterium chelonae-abscessus complex through whole genome sequencing of Mycobacterium salmoniphilum outbreak and Mycobacterium salmoniphilum-like strains.</title>
        <authorList>
            <person name="Behra P.R.K."/>
            <person name="Das S."/>
            <person name="Pettersson B.M.F."/>
            <person name="Shirreff L."/>
            <person name="DuCote T."/>
            <person name="Jacobsson K.G."/>
            <person name="Ennis D.G."/>
            <person name="Kirsebom L.A."/>
        </authorList>
    </citation>
    <scope>NUCLEOTIDE SEQUENCE [LARGE SCALE GENOMIC DNA]</scope>
    <source>
        <strain evidence="2 3">CCUG 63697</strain>
    </source>
</reference>
<feature type="transmembrane region" description="Helical" evidence="1">
    <location>
        <begin position="66"/>
        <end position="86"/>
    </location>
</feature>
<evidence type="ECO:0000256" key="1">
    <source>
        <dbReference type="SAM" id="Phobius"/>
    </source>
</evidence>
<feature type="transmembrane region" description="Helical" evidence="1">
    <location>
        <begin position="12"/>
        <end position="29"/>
    </location>
</feature>
<keyword evidence="1" id="KW-1133">Transmembrane helix</keyword>